<sequence length="40" mass="4650">MNSIQNEQKVLFVKNLQIFFAGKHASNSQQEARRAILRYA</sequence>
<accession>A0A5B8KQC0</accession>
<geneLocation type="plasmid" evidence="1">
    <name>p16005813A</name>
</geneLocation>
<name>A0A5B8KQC0_9ENTR</name>
<evidence type="ECO:0000313" key="1">
    <source>
        <dbReference type="EMBL" id="QDY98189.1"/>
    </source>
</evidence>
<reference evidence="1" key="1">
    <citation type="submission" date="2018-10" db="EMBL/GenBank/DDBJ databases">
        <authorList>
            <person name="Zhou D."/>
            <person name="Yin Z."/>
            <person name="Feng J."/>
        </authorList>
    </citation>
    <scope>NUCLEOTIDE SEQUENCE</scope>
    <source>
        <strain evidence="1">16005813</strain>
        <plasmid evidence="1">p16005813A</plasmid>
    </source>
</reference>
<protein>
    <submittedName>
        <fullName evidence="1">Uncharacterized protein</fullName>
    </submittedName>
</protein>
<dbReference type="AlphaFoldDB" id="A0A5B8KQC0"/>
<keyword evidence="1" id="KW-0614">Plasmid</keyword>
<proteinExistence type="predicted"/>
<dbReference type="EMBL" id="MK036891">
    <property type="protein sequence ID" value="QDY98189.1"/>
    <property type="molecule type" value="Genomic_DNA"/>
</dbReference>
<organism evidence="1">
    <name type="scientific">Leclercia adecarboxylata</name>
    <dbReference type="NCBI Taxonomy" id="83655"/>
    <lineage>
        <taxon>Bacteria</taxon>
        <taxon>Pseudomonadati</taxon>
        <taxon>Pseudomonadota</taxon>
        <taxon>Gammaproteobacteria</taxon>
        <taxon>Enterobacterales</taxon>
        <taxon>Enterobacteriaceae</taxon>
        <taxon>Leclercia</taxon>
    </lineage>
</organism>